<dbReference type="Pfam" id="PF08240">
    <property type="entry name" value="ADH_N"/>
    <property type="match status" value="1"/>
</dbReference>
<comment type="caution">
    <text evidence="3">The sequence shown here is derived from an EMBL/GenBank/DDBJ whole genome shotgun (WGS) entry which is preliminary data.</text>
</comment>
<keyword evidence="4" id="KW-1185">Reference proteome</keyword>
<name>A0A6N6JAM3_9RHOB</name>
<dbReference type="InterPro" id="IPR013149">
    <property type="entry name" value="ADH-like_C"/>
</dbReference>
<accession>A0A6N6JAM3</accession>
<dbReference type="InterPro" id="IPR051603">
    <property type="entry name" value="Zinc-ADH_QOR/CCCR"/>
</dbReference>
<dbReference type="Gene3D" id="3.40.50.720">
    <property type="entry name" value="NAD(P)-binding Rossmann-like Domain"/>
    <property type="match status" value="1"/>
</dbReference>
<dbReference type="PANTHER" id="PTHR44154:SF1">
    <property type="entry name" value="QUINONE OXIDOREDUCTASE"/>
    <property type="match status" value="1"/>
</dbReference>
<dbReference type="Pfam" id="PF00107">
    <property type="entry name" value="ADH_zinc_N"/>
    <property type="match status" value="1"/>
</dbReference>
<dbReference type="SUPFAM" id="SSF50129">
    <property type="entry name" value="GroES-like"/>
    <property type="match status" value="1"/>
</dbReference>
<evidence type="ECO:0000313" key="3">
    <source>
        <dbReference type="EMBL" id="GFE63293.1"/>
    </source>
</evidence>
<dbReference type="SUPFAM" id="SSF51735">
    <property type="entry name" value="NAD(P)-binding Rossmann-fold domains"/>
    <property type="match status" value="1"/>
</dbReference>
<evidence type="ECO:0000313" key="4">
    <source>
        <dbReference type="Proteomes" id="UP000436822"/>
    </source>
</evidence>
<dbReference type="Gene3D" id="3.90.180.10">
    <property type="entry name" value="Medium-chain alcohol dehydrogenases, catalytic domain"/>
    <property type="match status" value="1"/>
</dbReference>
<dbReference type="InterPro" id="IPR020843">
    <property type="entry name" value="ER"/>
</dbReference>
<reference evidence="3 4" key="1">
    <citation type="submission" date="2019-12" db="EMBL/GenBank/DDBJ databases">
        <title>Litoreibacter badius sp. nov., a novel bacteriochlorophyll a-containing bacterium in the genus Litoreibacter.</title>
        <authorList>
            <person name="Kanamuro M."/>
            <person name="Takabe Y."/>
            <person name="Mori K."/>
            <person name="Takaichi S."/>
            <person name="Hanada S."/>
        </authorList>
    </citation>
    <scope>NUCLEOTIDE SEQUENCE [LARGE SCALE GENOMIC DNA]</scope>
    <source>
        <strain evidence="3 4">K6</strain>
    </source>
</reference>
<dbReference type="RefSeq" id="WP_159804241.1">
    <property type="nucleotide sequence ID" value="NZ_BLJE01000001.1"/>
</dbReference>
<keyword evidence="1" id="KW-0521">NADP</keyword>
<sequence>MALDTQDRVMDYDAPQKDLYEVGEIPPIGHVPKQMYAWAIRRERHGEPEQSFLQEVVDVPQPDSHEVLVLVMAAGVNYNGVWAGLGVPISPFDVHKAEFHIAGSDASGIVWAVGDKVKSWKVGDEVVIHCNQDDGDDEECNGGDPMYSASQRIWGYETPDGSFAQFTCVQAQQLMPRPKHLSWEESACYTLTLATAYRMLFGHHPHELKPGQNVLVWGASGGLGSYAIQLANTAGANAIGVISEEDKRDFVMGLGAKGVINRKDFNCWGQLPTVNTDEYKAWFGEVRKFGKAIWDITGKGNNVDMVFEHPGEATFPVSTFVCKKGGMVVICAGTTGYNLTMDARYVWMHQKRVQGSHFAHLKQAASANKLMVERRLDPCMSEVFPWDEIPQAHTKMMRNEHKPGNMAVLVTASQTGLTTFEDTYEVSPKGR</sequence>
<dbReference type="InterPro" id="IPR036291">
    <property type="entry name" value="NAD(P)-bd_dom_sf"/>
</dbReference>
<dbReference type="NCBIfam" id="TIGR01751">
    <property type="entry name" value="crot-CoA-red"/>
    <property type="match status" value="1"/>
</dbReference>
<dbReference type="GO" id="GO:0043880">
    <property type="term" value="F:crotonyl-CoA reductase activity"/>
    <property type="evidence" value="ECO:0007669"/>
    <property type="project" value="InterPro"/>
</dbReference>
<dbReference type="OrthoDB" id="9790818at2"/>
<proteinExistence type="predicted"/>
<gene>
    <name evidence="3" type="primary">ccr</name>
    <name evidence="3" type="ORF">KIN_03670</name>
</gene>
<dbReference type="InterPro" id="IPR010085">
    <property type="entry name" value="Crot_CoA_red"/>
</dbReference>
<dbReference type="InterPro" id="IPR011032">
    <property type="entry name" value="GroES-like_sf"/>
</dbReference>
<dbReference type="Proteomes" id="UP000436822">
    <property type="component" value="Unassembled WGS sequence"/>
</dbReference>
<dbReference type="CDD" id="cd08246">
    <property type="entry name" value="crotonyl_coA_red"/>
    <property type="match status" value="1"/>
</dbReference>
<dbReference type="SMART" id="SM00829">
    <property type="entry name" value="PKS_ER"/>
    <property type="match status" value="1"/>
</dbReference>
<feature type="domain" description="Enoyl reductase (ER)" evidence="2">
    <location>
        <begin position="46"/>
        <end position="408"/>
    </location>
</feature>
<dbReference type="EMBL" id="BLJE01000001">
    <property type="protein sequence ID" value="GFE63293.1"/>
    <property type="molecule type" value="Genomic_DNA"/>
</dbReference>
<dbReference type="AlphaFoldDB" id="A0A6N6JAM3"/>
<dbReference type="InterPro" id="IPR013154">
    <property type="entry name" value="ADH-like_N"/>
</dbReference>
<protein>
    <submittedName>
        <fullName evidence="3">Crotonyl-CoA reductase</fullName>
    </submittedName>
</protein>
<organism evidence="3 4">
    <name type="scientific">Litoreibacter roseus</name>
    <dbReference type="NCBI Taxonomy" id="2601869"/>
    <lineage>
        <taxon>Bacteria</taxon>
        <taxon>Pseudomonadati</taxon>
        <taxon>Pseudomonadota</taxon>
        <taxon>Alphaproteobacteria</taxon>
        <taxon>Rhodobacterales</taxon>
        <taxon>Roseobacteraceae</taxon>
        <taxon>Litoreibacter</taxon>
    </lineage>
</organism>
<dbReference type="PANTHER" id="PTHR44154">
    <property type="entry name" value="QUINONE OXIDOREDUCTASE"/>
    <property type="match status" value="1"/>
</dbReference>
<evidence type="ECO:0000256" key="1">
    <source>
        <dbReference type="ARBA" id="ARBA00022857"/>
    </source>
</evidence>
<evidence type="ECO:0000259" key="2">
    <source>
        <dbReference type="SMART" id="SM00829"/>
    </source>
</evidence>